<evidence type="ECO:0000313" key="9">
    <source>
        <dbReference type="EMBL" id="OLY81321.1"/>
    </source>
</evidence>
<dbReference type="GO" id="GO:0045944">
    <property type="term" value="P:positive regulation of transcription by RNA polymerase II"/>
    <property type="evidence" value="ECO:0007669"/>
    <property type="project" value="TreeGrafter"/>
</dbReference>
<dbReference type="GO" id="GO:0000122">
    <property type="term" value="P:negative regulation of transcription by RNA polymerase II"/>
    <property type="evidence" value="ECO:0007669"/>
    <property type="project" value="TreeGrafter"/>
</dbReference>
<name>A0A1R0GWP5_9FUNG</name>
<protein>
    <submittedName>
        <fullName evidence="9">Nitrogen catabolic enzyme regulatory protein</fullName>
    </submittedName>
</protein>
<evidence type="ECO:0000256" key="3">
    <source>
        <dbReference type="ARBA" id="ARBA00022771"/>
    </source>
</evidence>
<feature type="domain" description="GATA-type" evidence="8">
    <location>
        <begin position="731"/>
        <end position="784"/>
    </location>
</feature>
<evidence type="ECO:0000256" key="6">
    <source>
        <dbReference type="PROSITE-ProRule" id="PRU00094"/>
    </source>
</evidence>
<evidence type="ECO:0000259" key="8">
    <source>
        <dbReference type="PROSITE" id="PS50114"/>
    </source>
</evidence>
<dbReference type="InterPro" id="IPR013088">
    <property type="entry name" value="Znf_NHR/GATA"/>
</dbReference>
<dbReference type="OrthoDB" id="515401at2759"/>
<dbReference type="InterPro" id="IPR039355">
    <property type="entry name" value="Transcription_factor_GATA"/>
</dbReference>
<dbReference type="GO" id="GO:0000981">
    <property type="term" value="F:DNA-binding transcription factor activity, RNA polymerase II-specific"/>
    <property type="evidence" value="ECO:0007669"/>
    <property type="project" value="TreeGrafter"/>
</dbReference>
<dbReference type="STRING" id="133383.A0A1R0GWP5"/>
<feature type="region of interest" description="Disordered" evidence="7">
    <location>
        <begin position="308"/>
        <end position="328"/>
    </location>
</feature>
<dbReference type="GO" id="GO:0005634">
    <property type="term" value="C:nucleus"/>
    <property type="evidence" value="ECO:0007669"/>
    <property type="project" value="UniProtKB-SubCell"/>
</dbReference>
<evidence type="ECO:0000256" key="1">
    <source>
        <dbReference type="ARBA" id="ARBA00004123"/>
    </source>
</evidence>
<dbReference type="EMBL" id="LSSL01002582">
    <property type="protein sequence ID" value="OLY81321.1"/>
    <property type="molecule type" value="Genomic_DNA"/>
</dbReference>
<dbReference type="GO" id="GO:0008270">
    <property type="term" value="F:zinc ion binding"/>
    <property type="evidence" value="ECO:0007669"/>
    <property type="project" value="UniProtKB-KW"/>
</dbReference>
<reference evidence="9 10" key="1">
    <citation type="journal article" date="2016" name="Mol. Biol. Evol.">
        <title>Genome-Wide Survey of Gut Fungi (Harpellales) Reveals the First Horizontally Transferred Ubiquitin Gene from a Mosquito Host.</title>
        <authorList>
            <person name="Wang Y."/>
            <person name="White M.M."/>
            <person name="Kvist S."/>
            <person name="Moncalvo J.M."/>
        </authorList>
    </citation>
    <scope>NUCLEOTIDE SEQUENCE [LARGE SCALE GENOMIC DNA]</scope>
    <source>
        <strain evidence="9 10">ALG-7-W6</strain>
    </source>
</reference>
<gene>
    <name evidence="9" type="ORF">AYI68_g4576</name>
</gene>
<dbReference type="Gene3D" id="3.30.50.10">
    <property type="entry name" value="Erythroid Transcription Factor GATA-1, subunit A"/>
    <property type="match status" value="1"/>
</dbReference>
<organism evidence="9 10">
    <name type="scientific">Smittium mucronatum</name>
    <dbReference type="NCBI Taxonomy" id="133383"/>
    <lineage>
        <taxon>Eukaryota</taxon>
        <taxon>Fungi</taxon>
        <taxon>Fungi incertae sedis</taxon>
        <taxon>Zoopagomycota</taxon>
        <taxon>Kickxellomycotina</taxon>
        <taxon>Harpellomycetes</taxon>
        <taxon>Harpellales</taxon>
        <taxon>Legeriomycetaceae</taxon>
        <taxon>Smittium</taxon>
    </lineage>
</organism>
<dbReference type="FunFam" id="3.30.50.10:FF:000007">
    <property type="entry name" value="Nitrogen regulatory AreA, N-terminal"/>
    <property type="match status" value="1"/>
</dbReference>
<dbReference type="CDD" id="cd00202">
    <property type="entry name" value="ZnF_GATA"/>
    <property type="match status" value="1"/>
</dbReference>
<feature type="compositionally biased region" description="Polar residues" evidence="7">
    <location>
        <begin position="691"/>
        <end position="702"/>
    </location>
</feature>
<feature type="region of interest" description="Disordered" evidence="7">
    <location>
        <begin position="638"/>
        <end position="679"/>
    </location>
</feature>
<dbReference type="PROSITE" id="PS50114">
    <property type="entry name" value="GATA_ZN_FINGER_2"/>
    <property type="match status" value="1"/>
</dbReference>
<dbReference type="PANTHER" id="PTHR10071">
    <property type="entry name" value="TRANSCRIPTION FACTOR GATA FAMILY MEMBER"/>
    <property type="match status" value="1"/>
</dbReference>
<feature type="compositionally biased region" description="Polar residues" evidence="7">
    <location>
        <begin position="661"/>
        <end position="679"/>
    </location>
</feature>
<dbReference type="PRINTS" id="PR00619">
    <property type="entry name" value="GATAZNFINGER"/>
</dbReference>
<dbReference type="SMART" id="SM00401">
    <property type="entry name" value="ZnF_GATA"/>
    <property type="match status" value="1"/>
</dbReference>
<evidence type="ECO:0000256" key="2">
    <source>
        <dbReference type="ARBA" id="ARBA00022723"/>
    </source>
</evidence>
<dbReference type="GO" id="GO:0000978">
    <property type="term" value="F:RNA polymerase II cis-regulatory region sequence-specific DNA binding"/>
    <property type="evidence" value="ECO:0007669"/>
    <property type="project" value="TreeGrafter"/>
</dbReference>
<dbReference type="Proteomes" id="UP000187455">
    <property type="component" value="Unassembled WGS sequence"/>
</dbReference>
<evidence type="ECO:0000256" key="5">
    <source>
        <dbReference type="ARBA" id="ARBA00023242"/>
    </source>
</evidence>
<keyword evidence="3 6" id="KW-0863">Zinc-finger</keyword>
<dbReference type="PANTHER" id="PTHR10071:SF281">
    <property type="entry name" value="BOX A-BINDING FACTOR-RELATED"/>
    <property type="match status" value="1"/>
</dbReference>
<keyword evidence="4" id="KW-0862">Zinc</keyword>
<dbReference type="SUPFAM" id="SSF57716">
    <property type="entry name" value="Glucocorticoid receptor-like (DNA-binding domain)"/>
    <property type="match status" value="1"/>
</dbReference>
<feature type="compositionally biased region" description="Low complexity" evidence="7">
    <location>
        <begin position="650"/>
        <end position="660"/>
    </location>
</feature>
<keyword evidence="10" id="KW-1185">Reference proteome</keyword>
<evidence type="ECO:0000313" key="10">
    <source>
        <dbReference type="Proteomes" id="UP000187455"/>
    </source>
</evidence>
<dbReference type="AlphaFoldDB" id="A0A1R0GWP5"/>
<keyword evidence="2" id="KW-0479">Metal-binding</keyword>
<accession>A0A1R0GWP5</accession>
<comment type="subcellular location">
    <subcellularLocation>
        <location evidence="1">Nucleus</location>
    </subcellularLocation>
</comment>
<sequence length="838" mass="92184">MDFDSFAQNCLFNLIYESNDVISDSKEDLELQSLVWLLLSKTLLPASDIEKDLCCSPIPDFSDSDRIYKLIFQTSAFFPDGNRIRNLLWRLSLIPINKDSPARSFLYKNFIKTQTKSLLLSSKRASLISHFKSLSTRFNDSIVNSKKCTSLSTPQDFDIDQSFASADSSSSSLPPSDSAGDLSSILLGKFSDFKFPNNSPVSSPSSSKSSSTAASSIKVSTQRKTFSSGRDQNSFFSQNFKLIDYLPFSSVKNPQQNSLCTRVDFSCSSPSEKCDSFLTGESPTKKRKLSSLETNSFQSLSFEDSITACPDKSSPGTPPSIGYNDPSSHSSFPDDYQAFGTYQSDGGFTKQLRMHLISHSETSDLSRASSTMTPVDSSLALNSIDTIFSTILNQENMYDDCPIIESSPQKDLDPSQDYDFFDNNQNQSFVSNAMSSFTTILADDDRNIQNASPTTSIDVKNDIYLTRPSLSGQDFNSVDPLNQRAQTPLNHLLTDLDISRIYSNTCSNICTPICPKSSQVPDNSIINFLNSFVPSSSTTNEFINPALLDSKSKISLLGTCTQPIDSKVCSPQDVSRLNQESPVPFLDSQKNKSCNLQPLNSTTIPPSSKFIVDFYSSNYKPENTFIFPGNCSDSSSLKNGTPLAFPSRPPIGSGSNSSSSTYENTNKIPTSTHTHVTSGLNGSKSIECLTSPTQFDSSSEKSLASMPVKAPSKTSELNQNLDLPSLSPDSSSSSTVCFNCSTEKTPLWRRNSEGKPLCNACGLFFKLHGINRPLSLKKNIIKKRNRNINPSSKKSKFNKSSTASSKILPLKILSPSDRPTIDYINTDFTNFGFWFKQI</sequence>
<feature type="region of interest" description="Disordered" evidence="7">
    <location>
        <begin position="691"/>
        <end position="719"/>
    </location>
</feature>
<dbReference type="Pfam" id="PF00320">
    <property type="entry name" value="GATA"/>
    <property type="match status" value="1"/>
</dbReference>
<dbReference type="PROSITE" id="PS00344">
    <property type="entry name" value="GATA_ZN_FINGER_1"/>
    <property type="match status" value="1"/>
</dbReference>
<evidence type="ECO:0000256" key="4">
    <source>
        <dbReference type="ARBA" id="ARBA00022833"/>
    </source>
</evidence>
<comment type="caution">
    <text evidence="9">The sequence shown here is derived from an EMBL/GenBank/DDBJ whole genome shotgun (WGS) entry which is preliminary data.</text>
</comment>
<evidence type="ECO:0000256" key="7">
    <source>
        <dbReference type="SAM" id="MobiDB-lite"/>
    </source>
</evidence>
<keyword evidence="5" id="KW-0539">Nucleus</keyword>
<dbReference type="InterPro" id="IPR000679">
    <property type="entry name" value="Znf_GATA"/>
</dbReference>
<proteinExistence type="predicted"/>